<dbReference type="eggNOG" id="ENOG5033Z7D">
    <property type="taxonomic scope" value="Bacteria"/>
</dbReference>
<dbReference type="OrthoDB" id="1434488at2"/>
<dbReference type="HOGENOM" id="CLU_1458375_0_0_10"/>
<dbReference type="STRING" id="746697.Aeqsu_0907"/>
<dbReference type="KEGG" id="asl:Aeqsu_0907"/>
<evidence type="ECO:0008006" key="3">
    <source>
        <dbReference type="Google" id="ProtNLM"/>
    </source>
</evidence>
<dbReference type="Proteomes" id="UP000006049">
    <property type="component" value="Chromosome"/>
</dbReference>
<sequence>MKYILLVLPFLLFGCKKPNTETKRVIEEPKAATKLPNGAVKGDFSGTKDTLYAYVKSVDTANETTIIGFEKEILPEISIPESIGAELKLLKLKNFRNDVLLVNAKLKDTNFNEYYLFVYKDSLWKQPVNRFDIHKSNMSDSLVPLKNNPKDSTQLLRYYSVFDMDKKSEKKYSWKLMQESIPVEN</sequence>
<dbReference type="AlphaFoldDB" id="I3YTU2"/>
<gene>
    <name evidence="1" type="ordered locus">Aeqsu_0907</name>
</gene>
<protein>
    <recommendedName>
        <fullName evidence="3">Lipoprotein</fullName>
    </recommendedName>
</protein>
<keyword evidence="2" id="KW-1185">Reference proteome</keyword>
<name>I3YTU2_AEQSU</name>
<proteinExistence type="predicted"/>
<reference evidence="1 2" key="1">
    <citation type="submission" date="2012-06" db="EMBL/GenBank/DDBJ databases">
        <title>The complete genome of Aequorivita sublithincola DSM 14238.</title>
        <authorList>
            <consortium name="US DOE Joint Genome Institute (JGI-PGF)"/>
            <person name="Lucas S."/>
            <person name="Copeland A."/>
            <person name="Lapidus A."/>
            <person name="Goodwin L."/>
            <person name="Pitluck S."/>
            <person name="Peters L."/>
            <person name="Munk A.C.C."/>
            <person name="Kyrpides N."/>
            <person name="Mavromatis K."/>
            <person name="Pagani I."/>
            <person name="Ivanova N."/>
            <person name="Ovchinnikova G."/>
            <person name="Zeytun A."/>
            <person name="Detter J.C."/>
            <person name="Han C."/>
            <person name="Land M."/>
            <person name="Hauser L."/>
            <person name="Markowitz V."/>
            <person name="Cheng J.-F."/>
            <person name="Hugenholtz P."/>
            <person name="Woyke T."/>
            <person name="Wu D."/>
            <person name="Tindall B."/>
            <person name="Faehnrich R."/>
            <person name="Brambilla E."/>
            <person name="Klenk H.-P."/>
            <person name="Eisen J.A."/>
        </authorList>
    </citation>
    <scope>NUCLEOTIDE SEQUENCE [LARGE SCALE GENOMIC DNA]</scope>
    <source>
        <strain evidence="2">DSM 14238 / LMG 21431 / ACAM 643 / 9-3</strain>
    </source>
</reference>
<organism evidence="1 2">
    <name type="scientific">Aequorivita sublithincola (strain DSM 14238 / LMG 21431 / ACAM 643 / 9-3)</name>
    <dbReference type="NCBI Taxonomy" id="746697"/>
    <lineage>
        <taxon>Bacteria</taxon>
        <taxon>Pseudomonadati</taxon>
        <taxon>Bacteroidota</taxon>
        <taxon>Flavobacteriia</taxon>
        <taxon>Flavobacteriales</taxon>
        <taxon>Flavobacteriaceae</taxon>
        <taxon>Aequorivita</taxon>
    </lineage>
</organism>
<evidence type="ECO:0000313" key="2">
    <source>
        <dbReference type="Proteomes" id="UP000006049"/>
    </source>
</evidence>
<dbReference type="EMBL" id="CP003280">
    <property type="protein sequence ID" value="AFL80410.1"/>
    <property type="molecule type" value="Genomic_DNA"/>
</dbReference>
<dbReference type="RefSeq" id="WP_014781668.1">
    <property type="nucleotide sequence ID" value="NC_018013.1"/>
</dbReference>
<accession>I3YTU2</accession>
<evidence type="ECO:0000313" key="1">
    <source>
        <dbReference type="EMBL" id="AFL80410.1"/>
    </source>
</evidence>
<dbReference type="PROSITE" id="PS51257">
    <property type="entry name" value="PROKAR_LIPOPROTEIN"/>
    <property type="match status" value="1"/>
</dbReference>